<dbReference type="AlphaFoldDB" id="A0AA85BQS2"/>
<evidence type="ECO:0008006" key="5">
    <source>
        <dbReference type="Google" id="ProtNLM"/>
    </source>
</evidence>
<reference evidence="4" key="1">
    <citation type="submission" date="2023-11" db="UniProtKB">
        <authorList>
            <consortium name="WormBaseParasite"/>
        </authorList>
    </citation>
    <scope>IDENTIFICATION</scope>
</reference>
<feature type="region of interest" description="Disordered" evidence="2">
    <location>
        <begin position="308"/>
        <end position="327"/>
    </location>
</feature>
<dbReference type="Proteomes" id="UP000050791">
    <property type="component" value="Unassembled WGS sequence"/>
</dbReference>
<evidence type="ECO:0000313" key="4">
    <source>
        <dbReference type="WBParaSite" id="SMTH1_7410.4"/>
    </source>
</evidence>
<feature type="coiled-coil region" evidence="1">
    <location>
        <begin position="347"/>
        <end position="410"/>
    </location>
</feature>
<sequence>MTTIDQIFKVELSYFRNTQIVSLVSYLMSSHVIREGYACSYDRAITTNDTVSYQRCELNSSSTNEILNQETMNREKQEAVGSPDDKFLARSLVNDVTQDAFKVELRKDNEILHLSNDQNNIELNLAEDETYDSDDSNAYVRRRVAELNLELSKEKEYFADNYEKKTGRVNFHPQLFYSRIISQNSCEDLNDFSEDEINELKNLSHDDDDTMNKSIMNANPRYSQQRTSVIPGPVNISENNLGGYESLISKESNVEEADKNLIDNTNVTHTDEVIRTKKYRKTPINERDNNITKIITKHVSNQKNERTCNSQFQNNNDKPLTEKAKENSIQIADKKSRDQKLSNWLRAKVLQRKSEEEMRRYENEEQQHLNVVHSREACEQAFKQWLKRKNREAKEQKRRAKERMKITQQLMRGNHDWQQFMKNIRKFDVFKILL</sequence>
<feature type="compositionally biased region" description="Polar residues" evidence="2">
    <location>
        <begin position="308"/>
        <end position="318"/>
    </location>
</feature>
<organism evidence="3 4">
    <name type="scientific">Schistosoma mattheei</name>
    <dbReference type="NCBI Taxonomy" id="31246"/>
    <lineage>
        <taxon>Eukaryota</taxon>
        <taxon>Metazoa</taxon>
        <taxon>Spiralia</taxon>
        <taxon>Lophotrochozoa</taxon>
        <taxon>Platyhelminthes</taxon>
        <taxon>Trematoda</taxon>
        <taxon>Digenea</taxon>
        <taxon>Strigeidida</taxon>
        <taxon>Schistosomatoidea</taxon>
        <taxon>Schistosomatidae</taxon>
        <taxon>Schistosoma</taxon>
    </lineage>
</organism>
<evidence type="ECO:0000256" key="1">
    <source>
        <dbReference type="SAM" id="Coils"/>
    </source>
</evidence>
<name>A0AA85BQS2_9TREM</name>
<evidence type="ECO:0000256" key="2">
    <source>
        <dbReference type="SAM" id="MobiDB-lite"/>
    </source>
</evidence>
<keyword evidence="1" id="KW-0175">Coiled coil</keyword>
<proteinExistence type="predicted"/>
<protein>
    <recommendedName>
        <fullName evidence="5">Coiled-coil domain-containing protein 181</fullName>
    </recommendedName>
</protein>
<evidence type="ECO:0000313" key="3">
    <source>
        <dbReference type="Proteomes" id="UP000050791"/>
    </source>
</evidence>
<accession>A0AA85BQS2</accession>
<dbReference type="WBParaSite" id="SMTH1_7410.4">
    <property type="protein sequence ID" value="SMTH1_7410.4"/>
    <property type="gene ID" value="SMTH1_7410"/>
</dbReference>